<dbReference type="InterPro" id="IPR012674">
    <property type="entry name" value="Calycin"/>
</dbReference>
<evidence type="ECO:0000256" key="4">
    <source>
        <dbReference type="ARBA" id="ARBA00022729"/>
    </source>
</evidence>
<keyword evidence="4 7" id="KW-0732">Signal</keyword>
<dbReference type="InterPro" id="IPR005657">
    <property type="entry name" value="Triabi/Procalin"/>
</dbReference>
<sequence>MKTIVAVIFIGIFTYAFGKSAKITECHKVTPMDGFNPTKFFEGTWYMTHVTNGIFSFVCQDLETTKDGEQLFIDYDFNKNGKERHVRCESEAPKKKEKGKKAEQETINGKAKKNGQISFNCEVNTPGFFSIFSKTNKFQADFTIMTTDYNDYALFYKCVTLESGEKSDNYVVLRRGKYDENIPGIVKSLLDINHESMKKCSELINEEDIKSVVV</sequence>
<proteinExistence type="evidence at transcript level"/>
<evidence type="ECO:0000256" key="3">
    <source>
        <dbReference type="ARBA" id="ARBA00022656"/>
    </source>
</evidence>
<keyword evidence="3" id="KW-0800">Toxin</keyword>
<dbReference type="GO" id="GO:0030682">
    <property type="term" value="P:symbiont-mediated perturbation of host defenses"/>
    <property type="evidence" value="ECO:0007669"/>
    <property type="project" value="InterPro"/>
</dbReference>
<keyword evidence="5" id="KW-1199">Hemostasis impairing toxin</keyword>
<evidence type="ECO:0000256" key="5">
    <source>
        <dbReference type="ARBA" id="ARBA00023240"/>
    </source>
</evidence>
<dbReference type="CDD" id="cd19423">
    <property type="entry name" value="lipocalin_LTBP1-like"/>
    <property type="match status" value="1"/>
</dbReference>
<evidence type="ECO:0000256" key="2">
    <source>
        <dbReference type="ARBA" id="ARBA00022525"/>
    </source>
</evidence>
<comment type="similarity">
    <text evidence="6">Belongs to the calycin superfamily. Triabin family.</text>
</comment>
<accession>E2J714</accession>
<protein>
    <submittedName>
        <fullName evidence="8">Triatin</fullName>
    </submittedName>
</protein>
<dbReference type="EMBL" id="HP429232">
    <property type="protein sequence ID" value="ADN29732.1"/>
    <property type="molecule type" value="mRNA"/>
</dbReference>
<dbReference type="GO" id="GO:0090729">
    <property type="term" value="F:toxin activity"/>
    <property type="evidence" value="ECO:0007669"/>
    <property type="project" value="UniProtKB-KW"/>
</dbReference>
<evidence type="ECO:0000256" key="1">
    <source>
        <dbReference type="ARBA" id="ARBA00004613"/>
    </source>
</evidence>
<dbReference type="SUPFAM" id="SSF50814">
    <property type="entry name" value="Lipocalins"/>
    <property type="match status" value="1"/>
</dbReference>
<reference evidence="8" key="1">
    <citation type="journal article" date="2012" name="Am. J. Trop. Med. Hyg.">
        <title>An insight into the sialotranscriptome of Triatoma matogrossensis, a kissing bug associated with fogo selvagem in South America.</title>
        <authorList>
            <person name="Assumpcao T.C."/>
            <person name="Eaton D.P."/>
            <person name="Pham V.M."/>
            <person name="Francischetti I.M."/>
            <person name="Aoki V."/>
            <person name="Hans-Filho G."/>
            <person name="Rivitti E.A."/>
            <person name="Valenzuela J.G."/>
            <person name="Diaz L.A."/>
            <person name="Ribeiro J.M."/>
        </authorList>
    </citation>
    <scope>NUCLEOTIDE SEQUENCE</scope>
    <source>
        <tissue evidence="8">Salivary gland</tissue>
    </source>
</reference>
<dbReference type="Gene3D" id="2.40.128.20">
    <property type="match status" value="1"/>
</dbReference>
<keyword evidence="2" id="KW-0964">Secreted</keyword>
<evidence type="ECO:0000256" key="7">
    <source>
        <dbReference type="SAM" id="SignalP"/>
    </source>
</evidence>
<feature type="chain" id="PRO_5003159779" evidence="7">
    <location>
        <begin position="19"/>
        <end position="214"/>
    </location>
</feature>
<name>E2J714_9HEMI</name>
<dbReference type="GO" id="GO:0005576">
    <property type="term" value="C:extracellular region"/>
    <property type="evidence" value="ECO:0007669"/>
    <property type="project" value="UniProtKB-SubCell"/>
</dbReference>
<evidence type="ECO:0000256" key="6">
    <source>
        <dbReference type="ARBA" id="ARBA00034121"/>
    </source>
</evidence>
<comment type="subcellular location">
    <subcellularLocation>
        <location evidence="1">Secreted</location>
    </subcellularLocation>
</comment>
<dbReference type="AlphaFoldDB" id="E2J714"/>
<feature type="signal peptide" evidence="7">
    <location>
        <begin position="1"/>
        <end position="18"/>
    </location>
</feature>
<organism evidence="8">
    <name type="scientific">Triatoma matogrossensis</name>
    <dbReference type="NCBI Taxonomy" id="162370"/>
    <lineage>
        <taxon>Eukaryota</taxon>
        <taxon>Metazoa</taxon>
        <taxon>Ecdysozoa</taxon>
        <taxon>Arthropoda</taxon>
        <taxon>Hexapoda</taxon>
        <taxon>Insecta</taxon>
        <taxon>Pterygota</taxon>
        <taxon>Neoptera</taxon>
        <taxon>Paraneoptera</taxon>
        <taxon>Hemiptera</taxon>
        <taxon>Heteroptera</taxon>
        <taxon>Panheteroptera</taxon>
        <taxon>Cimicomorpha</taxon>
        <taxon>Reduviidae</taxon>
        <taxon>Triatominae</taxon>
        <taxon>Triatoma</taxon>
    </lineage>
</organism>
<evidence type="ECO:0000313" key="8">
    <source>
        <dbReference type="EMBL" id="ADN29732.1"/>
    </source>
</evidence>
<dbReference type="Pfam" id="PF03973">
    <property type="entry name" value="Triabin"/>
    <property type="match status" value="2"/>
</dbReference>